<sequence>MKFAKAAGLDKVAEGGRGKWGARLCIAQVDSDLVVPWRCSGAEEGQRQACWPVGLVPSYVGQSRKNKEQVGIEVMSKFVDSVYPGFNGIGGH</sequence>
<comment type="caution">
    <text evidence="1">The sequence shown here is derived from an EMBL/GenBank/DDBJ whole genome shotgun (WGS) entry which is preliminary data.</text>
</comment>
<organism evidence="1 2">
    <name type="scientific">Parasponia andersonii</name>
    <name type="common">Sponia andersonii</name>
    <dbReference type="NCBI Taxonomy" id="3476"/>
    <lineage>
        <taxon>Eukaryota</taxon>
        <taxon>Viridiplantae</taxon>
        <taxon>Streptophyta</taxon>
        <taxon>Embryophyta</taxon>
        <taxon>Tracheophyta</taxon>
        <taxon>Spermatophyta</taxon>
        <taxon>Magnoliopsida</taxon>
        <taxon>eudicotyledons</taxon>
        <taxon>Gunneridae</taxon>
        <taxon>Pentapetalae</taxon>
        <taxon>rosids</taxon>
        <taxon>fabids</taxon>
        <taxon>Rosales</taxon>
        <taxon>Cannabaceae</taxon>
        <taxon>Parasponia</taxon>
    </lineage>
</organism>
<keyword evidence="2" id="KW-1185">Reference proteome</keyword>
<evidence type="ECO:0000313" key="1">
    <source>
        <dbReference type="EMBL" id="PON39105.1"/>
    </source>
</evidence>
<evidence type="ECO:0000313" key="2">
    <source>
        <dbReference type="Proteomes" id="UP000237105"/>
    </source>
</evidence>
<gene>
    <name evidence="1" type="ORF">PanWU01x14_307430</name>
</gene>
<name>A0A2P5ARE6_PARAD</name>
<dbReference type="EMBL" id="JXTB01000475">
    <property type="protein sequence ID" value="PON39105.1"/>
    <property type="molecule type" value="Genomic_DNA"/>
</dbReference>
<reference evidence="2" key="1">
    <citation type="submission" date="2016-06" db="EMBL/GenBank/DDBJ databases">
        <title>Parallel loss of symbiosis genes in relatives of nitrogen-fixing non-legume Parasponia.</title>
        <authorList>
            <person name="Van Velzen R."/>
            <person name="Holmer R."/>
            <person name="Bu F."/>
            <person name="Rutten L."/>
            <person name="Van Zeijl A."/>
            <person name="Liu W."/>
            <person name="Santuari L."/>
            <person name="Cao Q."/>
            <person name="Sharma T."/>
            <person name="Shen D."/>
            <person name="Roswanjaya Y."/>
            <person name="Wardhani T."/>
            <person name="Kalhor M.S."/>
            <person name="Jansen J."/>
            <person name="Van den Hoogen J."/>
            <person name="Gungor B."/>
            <person name="Hartog M."/>
            <person name="Hontelez J."/>
            <person name="Verver J."/>
            <person name="Yang W.-C."/>
            <person name="Schijlen E."/>
            <person name="Repin R."/>
            <person name="Schilthuizen M."/>
            <person name="Schranz E."/>
            <person name="Heidstra R."/>
            <person name="Miyata K."/>
            <person name="Fedorova E."/>
            <person name="Kohlen W."/>
            <person name="Bisseling T."/>
            <person name="Smit S."/>
            <person name="Geurts R."/>
        </authorList>
    </citation>
    <scope>NUCLEOTIDE SEQUENCE [LARGE SCALE GENOMIC DNA]</scope>
    <source>
        <strain evidence="2">cv. WU1-14</strain>
    </source>
</reference>
<protein>
    <submittedName>
        <fullName evidence="1">Uncharacterized protein</fullName>
    </submittedName>
</protein>
<dbReference type="Proteomes" id="UP000237105">
    <property type="component" value="Unassembled WGS sequence"/>
</dbReference>
<accession>A0A2P5ARE6</accession>
<proteinExistence type="predicted"/>
<dbReference type="AlphaFoldDB" id="A0A2P5ARE6"/>